<evidence type="ECO:0000256" key="2">
    <source>
        <dbReference type="ARBA" id="ARBA00008520"/>
    </source>
</evidence>
<dbReference type="InterPro" id="IPR050490">
    <property type="entry name" value="Bact_solute-bd_prot1"/>
</dbReference>
<evidence type="ECO:0000256" key="4">
    <source>
        <dbReference type="SAM" id="SignalP"/>
    </source>
</evidence>
<feature type="signal peptide" evidence="4">
    <location>
        <begin position="1"/>
        <end position="23"/>
    </location>
</feature>
<evidence type="ECO:0000313" key="6">
    <source>
        <dbReference type="Proteomes" id="UP001230207"/>
    </source>
</evidence>
<feature type="chain" id="PRO_5047493326" evidence="4">
    <location>
        <begin position="24"/>
        <end position="435"/>
    </location>
</feature>
<reference evidence="5 6" key="1">
    <citation type="submission" date="2023-07" db="EMBL/GenBank/DDBJ databases">
        <title>Genomic Encyclopedia of Type Strains, Phase IV (KMG-IV): sequencing the most valuable type-strain genomes for metagenomic binning, comparative biology and taxonomic classification.</title>
        <authorList>
            <person name="Goeker M."/>
        </authorList>
    </citation>
    <scope>NUCLEOTIDE SEQUENCE [LARGE SCALE GENOMIC DNA]</scope>
    <source>
        <strain evidence="5 6">DSM 1112</strain>
    </source>
</reference>
<keyword evidence="4" id="KW-0732">Signal</keyword>
<evidence type="ECO:0000256" key="1">
    <source>
        <dbReference type="ARBA" id="ARBA00004418"/>
    </source>
</evidence>
<dbReference type="PANTHER" id="PTHR43649">
    <property type="entry name" value="ARABINOSE-BINDING PROTEIN-RELATED"/>
    <property type="match status" value="1"/>
</dbReference>
<gene>
    <name evidence="5" type="ORF">QO002_006318</name>
</gene>
<dbReference type="RefSeq" id="WP_370878635.1">
    <property type="nucleotide sequence ID" value="NZ_JAUSVF010000007.1"/>
</dbReference>
<organism evidence="5 6">
    <name type="scientific">Pararhizobium capsulatum DSM 1112</name>
    <dbReference type="NCBI Taxonomy" id="1121113"/>
    <lineage>
        <taxon>Bacteria</taxon>
        <taxon>Pseudomonadati</taxon>
        <taxon>Pseudomonadota</taxon>
        <taxon>Alphaproteobacteria</taxon>
        <taxon>Hyphomicrobiales</taxon>
        <taxon>Rhizobiaceae</taxon>
        <taxon>Rhizobium/Agrobacterium group</taxon>
        <taxon>Pararhizobium</taxon>
    </lineage>
</organism>
<dbReference type="SUPFAM" id="SSF53850">
    <property type="entry name" value="Periplasmic binding protein-like II"/>
    <property type="match status" value="1"/>
</dbReference>
<evidence type="ECO:0000256" key="3">
    <source>
        <dbReference type="ARBA" id="ARBA00022764"/>
    </source>
</evidence>
<dbReference type="PANTHER" id="PTHR43649:SF12">
    <property type="entry name" value="DIACETYLCHITOBIOSE BINDING PROTEIN DASA"/>
    <property type="match status" value="1"/>
</dbReference>
<dbReference type="Pfam" id="PF01547">
    <property type="entry name" value="SBP_bac_1"/>
    <property type="match status" value="1"/>
</dbReference>
<evidence type="ECO:0000313" key="5">
    <source>
        <dbReference type="EMBL" id="MDQ0324111.1"/>
    </source>
</evidence>
<accession>A0ABU0C2G9</accession>
<dbReference type="Proteomes" id="UP001230207">
    <property type="component" value="Unassembled WGS sequence"/>
</dbReference>
<comment type="subcellular location">
    <subcellularLocation>
        <location evidence="1">Periplasm</location>
    </subcellularLocation>
</comment>
<sequence>MGIFKTSILSFGAMILGSQLAHAETLTIATVNNDDMIVMQKLSAEWEKSSGNKLNWVVLEENVLRQRVTTDIATKGGQFDIVTIGALETPIWGKSGWLNQLDDLGDDYDYADLFPSVKNGLSADGKLYAVPFYAESSFTMYNTDLFEQAGLKMPEQPTWTQIAEFAEKLTDKSKEQYGICLRGKPGWGENMALITLMANVWGGTWFDNNWQPQLTSEPWKKAVNFYVDTMNKYGPPGATANGFNENQALFAAGHCGIWVDATSAAGRLYNKDTSKVVDKVGYAKGPGEVTDVGNGWFWAWALAIPSTSTKTDAAKSFVKWATSKDYVQLVAKTNGVVTSPPGTRKSTYTEEYLKAAPFAEMTQKAILTADPSKPTRDPVPYTGISFVIIPEYQGIGTTTGQAIAGALAGQSSVDDALQSAQDNAVEAMTQAGYIK</sequence>
<dbReference type="EMBL" id="JAUSVF010000007">
    <property type="protein sequence ID" value="MDQ0324111.1"/>
    <property type="molecule type" value="Genomic_DNA"/>
</dbReference>
<proteinExistence type="inferred from homology"/>
<dbReference type="CDD" id="cd13585">
    <property type="entry name" value="PBP2_TMBP_like"/>
    <property type="match status" value="1"/>
</dbReference>
<dbReference type="InterPro" id="IPR006059">
    <property type="entry name" value="SBP"/>
</dbReference>
<keyword evidence="3" id="KW-0574">Periplasm</keyword>
<name>A0ABU0C2G9_9HYPH</name>
<comment type="similarity">
    <text evidence="2">Belongs to the bacterial solute-binding protein 1 family.</text>
</comment>
<protein>
    <submittedName>
        <fullName evidence="5">ABC-type glycerol-3-phosphate transport system substrate-binding protein</fullName>
    </submittedName>
</protein>
<comment type="caution">
    <text evidence="5">The sequence shown here is derived from an EMBL/GenBank/DDBJ whole genome shotgun (WGS) entry which is preliminary data.</text>
</comment>
<dbReference type="Gene3D" id="3.40.190.10">
    <property type="entry name" value="Periplasmic binding protein-like II"/>
    <property type="match status" value="2"/>
</dbReference>
<keyword evidence="6" id="KW-1185">Reference proteome</keyword>